<dbReference type="EMBL" id="BSDX01000001">
    <property type="protein sequence ID" value="GLI52637.1"/>
    <property type="molecule type" value="Genomic_DNA"/>
</dbReference>
<keyword evidence="3" id="KW-1185">Reference proteome</keyword>
<gene>
    <name evidence="2" type="ORF">TISLANDTSLP1_03300</name>
</gene>
<sequence length="317" mass="34505">MYYIGIDIGGTYIKIGIISTDWETIKICKFPTGNNPMEKIIEEIDSICNEFKIKGIGVGIAGLVDKEGNVIKAANIPFLNKFPLKKELENRYNMNVKIENDATVATVAEALFGQGKGSFSFILLTLGTGIGGGFWFDGEIAQFPLEVGHMSINYQGKFCNCGNTGCLEVYASARAIKDNLIERVENGEESYIKKLYEGNIYRATSEDIYKAAMEGDHLCRSVLKEAGKALGAGIANLINIFGPEKIILTGGLSKAINIYLETAIQEAKKRAMIGIAESVSITQSSLVDKGGVLGAVAILINENLKQFPDRKLKEPKN</sequence>
<proteinExistence type="inferred from homology"/>
<evidence type="ECO:0000256" key="1">
    <source>
        <dbReference type="ARBA" id="ARBA00006479"/>
    </source>
</evidence>
<organism evidence="2 3">
    <name type="scientific">Thermodesulfovibrio yellowstonii</name>
    <dbReference type="NCBI Taxonomy" id="28262"/>
    <lineage>
        <taxon>Bacteria</taxon>
        <taxon>Pseudomonadati</taxon>
        <taxon>Nitrospirota</taxon>
        <taxon>Thermodesulfovibrionia</taxon>
        <taxon>Thermodesulfovibrionales</taxon>
        <taxon>Thermodesulfovibrionaceae</taxon>
        <taxon>Thermodesulfovibrio</taxon>
    </lineage>
</organism>
<dbReference type="SUPFAM" id="SSF53067">
    <property type="entry name" value="Actin-like ATPase domain"/>
    <property type="match status" value="1"/>
</dbReference>
<protein>
    <submittedName>
        <fullName evidence="2">Transcriptional regulator</fullName>
    </submittedName>
</protein>
<dbReference type="PANTHER" id="PTHR18964">
    <property type="entry name" value="ROK (REPRESSOR, ORF, KINASE) FAMILY"/>
    <property type="match status" value="1"/>
</dbReference>
<dbReference type="Proteomes" id="UP001144297">
    <property type="component" value="Unassembled WGS sequence"/>
</dbReference>
<dbReference type="InterPro" id="IPR043129">
    <property type="entry name" value="ATPase_NBD"/>
</dbReference>
<comment type="similarity">
    <text evidence="1">Belongs to the ROK (NagC/XylR) family.</text>
</comment>
<evidence type="ECO:0000313" key="3">
    <source>
        <dbReference type="Proteomes" id="UP001144297"/>
    </source>
</evidence>
<name>A0A9W6LJF4_9BACT</name>
<accession>A0A9W6LJF4</accession>
<comment type="caution">
    <text evidence="2">The sequence shown here is derived from an EMBL/GenBank/DDBJ whole genome shotgun (WGS) entry which is preliminary data.</text>
</comment>
<dbReference type="Gene3D" id="3.30.420.40">
    <property type="match status" value="2"/>
</dbReference>
<dbReference type="PANTHER" id="PTHR18964:SF149">
    <property type="entry name" value="BIFUNCTIONAL UDP-N-ACETYLGLUCOSAMINE 2-EPIMERASE_N-ACETYLMANNOSAMINE KINASE"/>
    <property type="match status" value="1"/>
</dbReference>
<dbReference type="Pfam" id="PF00480">
    <property type="entry name" value="ROK"/>
    <property type="match status" value="1"/>
</dbReference>
<evidence type="ECO:0000313" key="2">
    <source>
        <dbReference type="EMBL" id="GLI52637.1"/>
    </source>
</evidence>
<dbReference type="AlphaFoldDB" id="A0A9W6LJF4"/>
<reference evidence="2" key="1">
    <citation type="submission" date="2022-12" db="EMBL/GenBank/DDBJ databases">
        <title>Reference genome sequencing for broad-spectrum identification of bacterial and archaeal isolates by mass spectrometry.</title>
        <authorList>
            <person name="Sekiguchi Y."/>
            <person name="Tourlousse D.M."/>
        </authorList>
    </citation>
    <scope>NUCLEOTIDE SEQUENCE</scope>
    <source>
        <strain evidence="2">TSL-P1</strain>
    </source>
</reference>
<dbReference type="InterPro" id="IPR000600">
    <property type="entry name" value="ROK"/>
</dbReference>